<protein>
    <submittedName>
        <fullName evidence="2">Uncharacterized protein</fullName>
    </submittedName>
</protein>
<reference evidence="2" key="1">
    <citation type="submission" date="2018-08" db="EMBL/GenBank/DDBJ databases">
        <title>Draft genome sequence of azole-resistant Aspergillus thermomutatus (Neosartorya pseudofischeri) strain HMR AF 39, isolated from a human nasal aspirate.</title>
        <authorList>
            <person name="Parent-Michaud M."/>
            <person name="Dufresne P.J."/>
            <person name="Fournier E."/>
            <person name="Martineau C."/>
            <person name="Moreira S."/>
            <person name="Perkins V."/>
            <person name="De Repentigny L."/>
            <person name="Dufresne S.F."/>
        </authorList>
    </citation>
    <scope>NUCLEOTIDE SEQUENCE [LARGE SCALE GENOMIC DNA]</scope>
    <source>
        <strain evidence="2">HMR AF 39</strain>
    </source>
</reference>
<dbReference type="GeneID" id="38123744"/>
<dbReference type="VEuPathDB" id="FungiDB:CDV56_101770"/>
<organism evidence="2 3">
    <name type="scientific">Aspergillus thermomutatus</name>
    <name type="common">Neosartorya pseudofischeri</name>
    <dbReference type="NCBI Taxonomy" id="41047"/>
    <lineage>
        <taxon>Eukaryota</taxon>
        <taxon>Fungi</taxon>
        <taxon>Dikarya</taxon>
        <taxon>Ascomycota</taxon>
        <taxon>Pezizomycotina</taxon>
        <taxon>Eurotiomycetes</taxon>
        <taxon>Eurotiomycetidae</taxon>
        <taxon>Eurotiales</taxon>
        <taxon>Aspergillaceae</taxon>
        <taxon>Aspergillus</taxon>
        <taxon>Aspergillus subgen. Fumigati</taxon>
    </lineage>
</organism>
<evidence type="ECO:0000313" key="2">
    <source>
        <dbReference type="EMBL" id="RHZ43635.1"/>
    </source>
</evidence>
<evidence type="ECO:0000256" key="1">
    <source>
        <dbReference type="SAM" id="MobiDB-lite"/>
    </source>
</evidence>
<feature type="compositionally biased region" description="Low complexity" evidence="1">
    <location>
        <begin position="69"/>
        <end position="89"/>
    </location>
</feature>
<feature type="region of interest" description="Disordered" evidence="1">
    <location>
        <begin position="67"/>
        <end position="101"/>
    </location>
</feature>
<gene>
    <name evidence="2" type="ORF">CDV56_101770</name>
</gene>
<dbReference type="EMBL" id="NKHU02000394">
    <property type="protein sequence ID" value="RHZ43635.1"/>
    <property type="molecule type" value="Genomic_DNA"/>
</dbReference>
<accession>A0A397FY84</accession>
<name>A0A397FY84_ASPTH</name>
<sequence>MDPAAIAWWAFAYLKARGVTREWAFHQLQRKGVTDTWEVQSYEELRAFGKADQQTDQPHQNEITEETTEANADANMGTENATTTNTATEVPVNESNPQAPETTHRTEVAAWIGQSDISNILIPTFRDHAEEPDVFVRRVCSNMISNIAIFARLWTASEAMTNASCKYTGIYKVQSNQSLV</sequence>
<evidence type="ECO:0000313" key="3">
    <source>
        <dbReference type="Proteomes" id="UP000215305"/>
    </source>
</evidence>
<proteinExistence type="predicted"/>
<dbReference type="Proteomes" id="UP000215305">
    <property type="component" value="Unassembled WGS sequence"/>
</dbReference>
<dbReference type="RefSeq" id="XP_026609904.1">
    <property type="nucleotide sequence ID" value="XM_026755389.1"/>
</dbReference>
<comment type="caution">
    <text evidence="2">The sequence shown here is derived from an EMBL/GenBank/DDBJ whole genome shotgun (WGS) entry which is preliminary data.</text>
</comment>
<keyword evidence="3" id="KW-1185">Reference proteome</keyword>
<dbReference type="AlphaFoldDB" id="A0A397FY84"/>